<dbReference type="Pfam" id="PF08263">
    <property type="entry name" value="LRRNT_2"/>
    <property type="match status" value="1"/>
</dbReference>
<dbReference type="Gene3D" id="3.30.200.20">
    <property type="entry name" value="Phosphorylase Kinase, domain 1"/>
    <property type="match status" value="1"/>
</dbReference>
<dbReference type="Pfam" id="PF00560">
    <property type="entry name" value="LRR_1"/>
    <property type="match status" value="3"/>
</dbReference>
<dbReference type="AlphaFoldDB" id="A0A835VNP4"/>
<organism evidence="23 24">
    <name type="scientific">Vanilla planifolia</name>
    <name type="common">Vanilla</name>
    <dbReference type="NCBI Taxonomy" id="51239"/>
    <lineage>
        <taxon>Eukaryota</taxon>
        <taxon>Viridiplantae</taxon>
        <taxon>Streptophyta</taxon>
        <taxon>Embryophyta</taxon>
        <taxon>Tracheophyta</taxon>
        <taxon>Spermatophyta</taxon>
        <taxon>Magnoliopsida</taxon>
        <taxon>Liliopsida</taxon>
        <taxon>Asparagales</taxon>
        <taxon>Orchidaceae</taxon>
        <taxon>Vanilloideae</taxon>
        <taxon>Vanilleae</taxon>
        <taxon>Vanilla</taxon>
    </lineage>
</organism>
<evidence type="ECO:0000256" key="11">
    <source>
        <dbReference type="ARBA" id="ARBA00022741"/>
    </source>
</evidence>
<keyword evidence="13 20" id="KW-0067">ATP-binding</keyword>
<dbReference type="GO" id="GO:0004674">
    <property type="term" value="F:protein serine/threonine kinase activity"/>
    <property type="evidence" value="ECO:0007669"/>
    <property type="project" value="UniProtKB-KW"/>
</dbReference>
<feature type="binding site" evidence="20">
    <location>
        <position position="335"/>
    </location>
    <ligand>
        <name>ATP</name>
        <dbReference type="ChEBI" id="CHEBI:30616"/>
    </ligand>
</feature>
<keyword evidence="4" id="KW-1003">Cell membrane</keyword>
<evidence type="ECO:0000256" key="8">
    <source>
        <dbReference type="ARBA" id="ARBA00022692"/>
    </source>
</evidence>
<dbReference type="OrthoDB" id="4062651at2759"/>
<dbReference type="InterPro" id="IPR008271">
    <property type="entry name" value="Ser/Thr_kinase_AS"/>
</dbReference>
<dbReference type="SMART" id="SM00220">
    <property type="entry name" value="S_TKc"/>
    <property type="match status" value="1"/>
</dbReference>
<dbReference type="InterPro" id="IPR013210">
    <property type="entry name" value="LRR_N_plant-typ"/>
</dbReference>
<dbReference type="PROSITE" id="PS00107">
    <property type="entry name" value="PROTEIN_KINASE_ATP"/>
    <property type="match status" value="1"/>
</dbReference>
<evidence type="ECO:0000256" key="16">
    <source>
        <dbReference type="ARBA" id="ARBA00023170"/>
    </source>
</evidence>
<gene>
    <name evidence="23" type="ORF">HPP92_003645</name>
</gene>
<evidence type="ECO:0000256" key="2">
    <source>
        <dbReference type="ARBA" id="ARBA00008684"/>
    </source>
</evidence>
<evidence type="ECO:0000256" key="19">
    <source>
        <dbReference type="ARBA" id="ARBA00048679"/>
    </source>
</evidence>
<evidence type="ECO:0000256" key="6">
    <source>
        <dbReference type="ARBA" id="ARBA00022614"/>
    </source>
</evidence>
<evidence type="ECO:0000256" key="4">
    <source>
        <dbReference type="ARBA" id="ARBA00022475"/>
    </source>
</evidence>
<dbReference type="FunFam" id="3.80.10.10:FF:000150">
    <property type="entry name" value="Putative LRR receptor-like serine/threonine-protein kinase"/>
    <property type="match status" value="1"/>
</dbReference>
<dbReference type="GO" id="GO:0005886">
    <property type="term" value="C:plasma membrane"/>
    <property type="evidence" value="ECO:0007669"/>
    <property type="project" value="UniProtKB-SubCell"/>
</dbReference>
<comment type="catalytic activity">
    <reaction evidence="18">
        <text>L-threonyl-[protein] + ATP = O-phospho-L-threonyl-[protein] + ADP + H(+)</text>
        <dbReference type="Rhea" id="RHEA:46608"/>
        <dbReference type="Rhea" id="RHEA-COMP:11060"/>
        <dbReference type="Rhea" id="RHEA-COMP:11605"/>
        <dbReference type="ChEBI" id="CHEBI:15378"/>
        <dbReference type="ChEBI" id="CHEBI:30013"/>
        <dbReference type="ChEBI" id="CHEBI:30616"/>
        <dbReference type="ChEBI" id="CHEBI:61977"/>
        <dbReference type="ChEBI" id="CHEBI:456216"/>
        <dbReference type="EC" id="2.7.11.1"/>
    </reaction>
</comment>
<evidence type="ECO:0000256" key="3">
    <source>
        <dbReference type="ARBA" id="ARBA00012513"/>
    </source>
</evidence>
<sequence>MRLVLPTPHYMSTFSHWLRPRFKRKMKLIVVKLILSILISVGLSDRQGDALFDMRSKLNATSSQLSDWNQNQVTPCTWNSVICDSDSNVVQVTLANMGFTGILSPRIGELTYLSVLSLSGNNITGEIPEQFGNLSSLTSLILENNLLSGKIPDSLGKLSKLQILILNNNFLSGSIPDSLSSLLNLNDIQLASNHLTGQIPARLFQVVRYNFTGNNLNCDGNFLLPCASNITDPGGTHSSNVGVILGSSVGAVVLILVVILFILYKRIRKGHHLEVFVDVPGEDDRRITFGQLKRFAWRELQIATDDFSEKNILGQGGFGKVYRGTLLDNTKIAVKRLTDYESPGGEAAFLREVELISVAVHKNLLKLIGFCTTPMERLLVYPFMANLSVAYRLRDFKIGEPVLDWKTRKRVALGTARGLEYLHEHCNPKIIHRDVKAANVLLDEDFEAIVGDFGLAKLVDVRKTSVTTQVRGTMGHIAPEYLSTGKSSERTDVFGYGIMLLELVTGERAIDFSRLEEEDDVLLLDHVKKLVREKRLDAIIDRNLNKNYSAVEVEKMVQVALLCTQSNTRGSSIHVRGGTNA</sequence>
<keyword evidence="11 20" id="KW-0547">Nucleotide-binding</keyword>
<keyword evidence="14 21" id="KW-1133">Transmembrane helix</keyword>
<evidence type="ECO:0000256" key="15">
    <source>
        <dbReference type="ARBA" id="ARBA00023136"/>
    </source>
</evidence>
<evidence type="ECO:0000256" key="17">
    <source>
        <dbReference type="ARBA" id="ARBA00023180"/>
    </source>
</evidence>
<keyword evidence="6" id="KW-0433">Leucine-rich repeat</keyword>
<comment type="caution">
    <text evidence="23">The sequence shown here is derived from an EMBL/GenBank/DDBJ whole genome shotgun (WGS) entry which is preliminary data.</text>
</comment>
<accession>A0A835VNP4</accession>
<dbReference type="FunFam" id="1.10.510.10:FF:000016">
    <property type="entry name" value="Somatic embryogenesis receptor-like kinase 1"/>
    <property type="match status" value="1"/>
</dbReference>
<keyword evidence="5" id="KW-0723">Serine/threonine-protein kinase</keyword>
<keyword evidence="15 21" id="KW-0472">Membrane</keyword>
<proteinExistence type="inferred from homology"/>
<dbReference type="SUPFAM" id="SSF56112">
    <property type="entry name" value="Protein kinase-like (PK-like)"/>
    <property type="match status" value="1"/>
</dbReference>
<dbReference type="EMBL" id="JADCNM010000001">
    <property type="protein sequence ID" value="KAG0503573.1"/>
    <property type="molecule type" value="Genomic_DNA"/>
</dbReference>
<evidence type="ECO:0000313" key="23">
    <source>
        <dbReference type="EMBL" id="KAG0503573.1"/>
    </source>
</evidence>
<feature type="domain" description="Protein kinase" evidence="22">
    <location>
        <begin position="307"/>
        <end position="581"/>
    </location>
</feature>
<dbReference type="SUPFAM" id="SSF52058">
    <property type="entry name" value="L domain-like"/>
    <property type="match status" value="1"/>
</dbReference>
<dbReference type="PANTHER" id="PTHR47988">
    <property type="entry name" value="SOMATIC EMBRYOGENESIS RECEPTOR KINASE 1"/>
    <property type="match status" value="1"/>
</dbReference>
<keyword evidence="12" id="KW-0418">Kinase</keyword>
<dbReference type="PROSITE" id="PS00108">
    <property type="entry name" value="PROTEIN_KINASE_ST"/>
    <property type="match status" value="1"/>
</dbReference>
<dbReference type="Gene3D" id="3.80.10.10">
    <property type="entry name" value="Ribonuclease Inhibitor"/>
    <property type="match status" value="1"/>
</dbReference>
<keyword evidence="16" id="KW-0675">Receptor</keyword>
<evidence type="ECO:0000256" key="7">
    <source>
        <dbReference type="ARBA" id="ARBA00022679"/>
    </source>
</evidence>
<dbReference type="InterPro" id="IPR032675">
    <property type="entry name" value="LRR_dom_sf"/>
</dbReference>
<dbReference type="PROSITE" id="PS50011">
    <property type="entry name" value="PROTEIN_KINASE_DOM"/>
    <property type="match status" value="1"/>
</dbReference>
<evidence type="ECO:0000256" key="1">
    <source>
        <dbReference type="ARBA" id="ARBA00004162"/>
    </source>
</evidence>
<evidence type="ECO:0000256" key="21">
    <source>
        <dbReference type="SAM" id="Phobius"/>
    </source>
</evidence>
<evidence type="ECO:0000256" key="12">
    <source>
        <dbReference type="ARBA" id="ARBA00022777"/>
    </source>
</evidence>
<reference evidence="23 24" key="1">
    <citation type="journal article" date="2020" name="Nat. Food">
        <title>A phased Vanilla planifolia genome enables genetic improvement of flavour and production.</title>
        <authorList>
            <person name="Hasing T."/>
            <person name="Tang H."/>
            <person name="Brym M."/>
            <person name="Khazi F."/>
            <person name="Huang T."/>
            <person name="Chambers A.H."/>
        </authorList>
    </citation>
    <scope>NUCLEOTIDE SEQUENCE [LARGE SCALE GENOMIC DNA]</scope>
    <source>
        <tissue evidence="23">Leaf</tissue>
    </source>
</reference>
<dbReference type="Proteomes" id="UP000639772">
    <property type="component" value="Chromosome 1"/>
</dbReference>
<feature type="transmembrane region" description="Helical" evidence="21">
    <location>
        <begin position="241"/>
        <end position="264"/>
    </location>
</feature>
<evidence type="ECO:0000259" key="22">
    <source>
        <dbReference type="PROSITE" id="PS50011"/>
    </source>
</evidence>
<dbReference type="Gene3D" id="1.10.510.10">
    <property type="entry name" value="Transferase(Phosphotransferase) domain 1"/>
    <property type="match status" value="1"/>
</dbReference>
<evidence type="ECO:0000256" key="20">
    <source>
        <dbReference type="PROSITE-ProRule" id="PRU10141"/>
    </source>
</evidence>
<keyword evidence="8 21" id="KW-0812">Transmembrane</keyword>
<protein>
    <recommendedName>
        <fullName evidence="3">non-specific serine/threonine protein kinase</fullName>
        <ecNumber evidence="3">2.7.11.1</ecNumber>
    </recommendedName>
</protein>
<dbReference type="Pfam" id="PF00069">
    <property type="entry name" value="Pkinase"/>
    <property type="match status" value="1"/>
</dbReference>
<dbReference type="InterPro" id="IPR000719">
    <property type="entry name" value="Prot_kinase_dom"/>
</dbReference>
<dbReference type="GO" id="GO:0009742">
    <property type="term" value="P:brassinosteroid mediated signaling pathway"/>
    <property type="evidence" value="ECO:0007669"/>
    <property type="project" value="UniProtKB-ARBA"/>
</dbReference>
<dbReference type="InterPro" id="IPR017441">
    <property type="entry name" value="Protein_kinase_ATP_BS"/>
</dbReference>
<keyword evidence="7" id="KW-0808">Transferase</keyword>
<evidence type="ECO:0000313" key="24">
    <source>
        <dbReference type="Proteomes" id="UP000639772"/>
    </source>
</evidence>
<name>A0A835VNP4_VANPL</name>
<dbReference type="EC" id="2.7.11.1" evidence="3"/>
<dbReference type="GO" id="GO:0005524">
    <property type="term" value="F:ATP binding"/>
    <property type="evidence" value="ECO:0007669"/>
    <property type="project" value="UniProtKB-UniRule"/>
</dbReference>
<evidence type="ECO:0000256" key="18">
    <source>
        <dbReference type="ARBA" id="ARBA00047899"/>
    </source>
</evidence>
<comment type="similarity">
    <text evidence="2">Belongs to the protein kinase superfamily. Ser/Thr protein kinase family.</text>
</comment>
<evidence type="ECO:0000256" key="9">
    <source>
        <dbReference type="ARBA" id="ARBA00022729"/>
    </source>
</evidence>
<evidence type="ECO:0000256" key="5">
    <source>
        <dbReference type="ARBA" id="ARBA00022527"/>
    </source>
</evidence>
<evidence type="ECO:0000256" key="10">
    <source>
        <dbReference type="ARBA" id="ARBA00022737"/>
    </source>
</evidence>
<dbReference type="InterPro" id="IPR011009">
    <property type="entry name" value="Kinase-like_dom_sf"/>
</dbReference>
<evidence type="ECO:0000256" key="14">
    <source>
        <dbReference type="ARBA" id="ARBA00022989"/>
    </source>
</evidence>
<comment type="subcellular location">
    <subcellularLocation>
        <location evidence="1">Cell membrane</location>
        <topology evidence="1">Single-pass membrane protein</topology>
    </subcellularLocation>
</comment>
<keyword evidence="10" id="KW-0677">Repeat</keyword>
<comment type="catalytic activity">
    <reaction evidence="19">
        <text>L-seryl-[protein] + ATP = O-phospho-L-seryl-[protein] + ADP + H(+)</text>
        <dbReference type="Rhea" id="RHEA:17989"/>
        <dbReference type="Rhea" id="RHEA-COMP:9863"/>
        <dbReference type="Rhea" id="RHEA-COMP:11604"/>
        <dbReference type="ChEBI" id="CHEBI:15378"/>
        <dbReference type="ChEBI" id="CHEBI:29999"/>
        <dbReference type="ChEBI" id="CHEBI:30616"/>
        <dbReference type="ChEBI" id="CHEBI:83421"/>
        <dbReference type="ChEBI" id="CHEBI:456216"/>
        <dbReference type="EC" id="2.7.11.1"/>
    </reaction>
</comment>
<keyword evidence="17" id="KW-0325">Glycoprotein</keyword>
<dbReference type="FunFam" id="3.30.200.20:FF:000015">
    <property type="entry name" value="Somatic embryogenesis receptor kinase 1"/>
    <property type="match status" value="1"/>
</dbReference>
<keyword evidence="9" id="KW-0732">Signal</keyword>
<evidence type="ECO:0000256" key="13">
    <source>
        <dbReference type="ARBA" id="ARBA00022840"/>
    </source>
</evidence>
<dbReference type="InterPro" id="IPR001611">
    <property type="entry name" value="Leu-rich_rpt"/>
</dbReference>